<evidence type="ECO:0000256" key="3">
    <source>
        <dbReference type="ARBA" id="ARBA00022729"/>
    </source>
</evidence>
<accession>A0A1X7KRC0</accession>
<dbReference type="STRING" id="561061.SAMN05660862_3161"/>
<evidence type="ECO:0000313" key="8">
    <source>
        <dbReference type="EMBL" id="SMG44099.1"/>
    </source>
</evidence>
<dbReference type="SUPFAM" id="SSF48452">
    <property type="entry name" value="TPR-like"/>
    <property type="match status" value="1"/>
</dbReference>
<keyword evidence="5" id="KW-0998">Cell outer membrane</keyword>
<proteinExistence type="inferred from homology"/>
<dbReference type="InterPro" id="IPR011990">
    <property type="entry name" value="TPR-like_helical_dom_sf"/>
</dbReference>
<dbReference type="RefSeq" id="WP_085473860.1">
    <property type="nucleotide sequence ID" value="NZ_FXAU01000006.1"/>
</dbReference>
<comment type="subcellular location">
    <subcellularLocation>
        <location evidence="1">Cell outer membrane</location>
    </subcellularLocation>
</comment>
<reference evidence="8 9" key="1">
    <citation type="submission" date="2017-04" db="EMBL/GenBank/DDBJ databases">
        <authorList>
            <person name="Afonso C.L."/>
            <person name="Miller P.J."/>
            <person name="Scott M.A."/>
            <person name="Spackman E."/>
            <person name="Goraichik I."/>
            <person name="Dimitrov K.M."/>
            <person name="Suarez D.L."/>
            <person name="Swayne D.E."/>
        </authorList>
    </citation>
    <scope>NUCLEOTIDE SEQUENCE [LARGE SCALE GENOMIC DNA]</scope>
    <source>
        <strain evidence="8 9">DSM 22418</strain>
    </source>
</reference>
<evidence type="ECO:0000256" key="5">
    <source>
        <dbReference type="ARBA" id="ARBA00023237"/>
    </source>
</evidence>
<sequence>MKLSSLYTLLTSVAFVLIQVSCQKYYEPTEFIDEESALKNEADVGTATIGTYAVLKNAAYVRSGHFLMEYPGDAVSQGQSSGDDLTRAYRYNHINTSDHCTNFWSQAYKVIAAANKIIEFVPDNAAQGLLQLKGENLYLRAMMHFNLVRIFGRPYPQNGGSNPGIPILKEGLTDEEATSLLRSSVKDVYSFIIADLLKAADLMTTEKSNAFASKEVAYALLARVYLYQEDNDNAIKYANLVINSNRYSLLQGSEYTGYFRTLPESNRETIFCIRHTKVEDRNMSSIGSMYFSGDLSGNPMGQGVSGWAEIYASKKYYDFIKQNPQDLRSNFLTPYLVDGTLHYNQKLTPVTPMYYVNKYSLQEGQINLSSPVYLRLAEIYLIRAEAEAKKGNTADALADVNTLRARAGLVGEALYTPSKLQELNKSALDIVLEERFLELAFEGHRAYDLYRNNRAMERDYPGTHSLNNTPTTNLNQKVNPTDNRVVFYIPQAEINRNPKLTQNP</sequence>
<evidence type="ECO:0000313" key="9">
    <source>
        <dbReference type="Proteomes" id="UP000192980"/>
    </source>
</evidence>
<dbReference type="EMBL" id="FXAU01000006">
    <property type="protein sequence ID" value="SMG44099.1"/>
    <property type="molecule type" value="Genomic_DNA"/>
</dbReference>
<dbReference type="InterPro" id="IPR033985">
    <property type="entry name" value="SusD-like_N"/>
</dbReference>
<evidence type="ECO:0000256" key="1">
    <source>
        <dbReference type="ARBA" id="ARBA00004442"/>
    </source>
</evidence>
<protein>
    <submittedName>
        <fullName evidence="8">Starch-binding associating with outer membrane</fullName>
    </submittedName>
</protein>
<feature type="domain" description="RagB/SusD" evidence="6">
    <location>
        <begin position="353"/>
        <end position="504"/>
    </location>
</feature>
<keyword evidence="3" id="KW-0732">Signal</keyword>
<feature type="domain" description="SusD-like N-terminal" evidence="7">
    <location>
        <begin position="68"/>
        <end position="226"/>
    </location>
</feature>
<dbReference type="Gene3D" id="1.25.40.390">
    <property type="match status" value="1"/>
</dbReference>
<dbReference type="AlphaFoldDB" id="A0A1X7KRC0"/>
<organism evidence="8 9">
    <name type="scientific">Sphingobacterium psychroaquaticum</name>
    <dbReference type="NCBI Taxonomy" id="561061"/>
    <lineage>
        <taxon>Bacteria</taxon>
        <taxon>Pseudomonadati</taxon>
        <taxon>Bacteroidota</taxon>
        <taxon>Sphingobacteriia</taxon>
        <taxon>Sphingobacteriales</taxon>
        <taxon>Sphingobacteriaceae</taxon>
        <taxon>Sphingobacterium</taxon>
    </lineage>
</organism>
<dbReference type="CDD" id="cd08977">
    <property type="entry name" value="SusD"/>
    <property type="match status" value="1"/>
</dbReference>
<dbReference type="OrthoDB" id="1080118at2"/>
<gene>
    <name evidence="8" type="ORF">SAMN05660862_3161</name>
</gene>
<evidence type="ECO:0000256" key="2">
    <source>
        <dbReference type="ARBA" id="ARBA00006275"/>
    </source>
</evidence>
<keyword evidence="9" id="KW-1185">Reference proteome</keyword>
<evidence type="ECO:0000256" key="4">
    <source>
        <dbReference type="ARBA" id="ARBA00023136"/>
    </source>
</evidence>
<evidence type="ECO:0000259" key="7">
    <source>
        <dbReference type="Pfam" id="PF14322"/>
    </source>
</evidence>
<keyword evidence="4" id="KW-0472">Membrane</keyword>
<evidence type="ECO:0000259" key="6">
    <source>
        <dbReference type="Pfam" id="PF07980"/>
    </source>
</evidence>
<dbReference type="Pfam" id="PF07980">
    <property type="entry name" value="SusD_RagB"/>
    <property type="match status" value="1"/>
</dbReference>
<dbReference type="InterPro" id="IPR012944">
    <property type="entry name" value="SusD_RagB_dom"/>
</dbReference>
<comment type="similarity">
    <text evidence="2">Belongs to the SusD family.</text>
</comment>
<dbReference type="GO" id="GO:0009279">
    <property type="term" value="C:cell outer membrane"/>
    <property type="evidence" value="ECO:0007669"/>
    <property type="project" value="UniProtKB-SubCell"/>
</dbReference>
<name>A0A1X7KRC0_9SPHI</name>
<dbReference type="Pfam" id="PF14322">
    <property type="entry name" value="SusD-like_3"/>
    <property type="match status" value="1"/>
</dbReference>
<dbReference type="Proteomes" id="UP000192980">
    <property type="component" value="Unassembled WGS sequence"/>
</dbReference>